<dbReference type="AlphaFoldDB" id="A0A0L0G0N5"/>
<keyword evidence="2" id="KW-0663">Pyridoxal phosphate</keyword>
<dbReference type="GO" id="GO:0005739">
    <property type="term" value="C:mitochondrion"/>
    <property type="evidence" value="ECO:0007669"/>
    <property type="project" value="TreeGrafter"/>
</dbReference>
<dbReference type="InterPro" id="IPR005814">
    <property type="entry name" value="Aminotrans_3"/>
</dbReference>
<protein>
    <recommendedName>
        <fullName evidence="6">Ethanolamine-phosphate phospho-lyase</fullName>
    </recommendedName>
</protein>
<dbReference type="Proteomes" id="UP000054560">
    <property type="component" value="Unassembled WGS sequence"/>
</dbReference>
<dbReference type="eggNOG" id="KOG1404">
    <property type="taxonomic scope" value="Eukaryota"/>
</dbReference>
<dbReference type="PANTHER" id="PTHR45688">
    <property type="match status" value="1"/>
</dbReference>
<gene>
    <name evidence="4" type="ORF">SARC_05112</name>
</gene>
<dbReference type="GO" id="GO:0030170">
    <property type="term" value="F:pyridoxal phosphate binding"/>
    <property type="evidence" value="ECO:0007669"/>
    <property type="project" value="InterPro"/>
</dbReference>
<dbReference type="Gene3D" id="3.90.1150.10">
    <property type="entry name" value="Aspartate Aminotransferase, domain 1"/>
    <property type="match status" value="2"/>
</dbReference>
<dbReference type="InterPro" id="IPR015421">
    <property type="entry name" value="PyrdxlP-dep_Trfase_major"/>
</dbReference>
<dbReference type="GeneID" id="25905616"/>
<evidence type="ECO:0008006" key="6">
    <source>
        <dbReference type="Google" id="ProtNLM"/>
    </source>
</evidence>
<dbReference type="SUPFAM" id="SSF51261">
    <property type="entry name" value="Duplicated hybrid motif"/>
    <property type="match status" value="1"/>
</dbReference>
<feature type="compositionally biased region" description="Basic and acidic residues" evidence="3">
    <location>
        <begin position="924"/>
        <end position="949"/>
    </location>
</feature>
<dbReference type="InterPro" id="IPR015422">
    <property type="entry name" value="PyrdxlP-dep_Trfase_small"/>
</dbReference>
<dbReference type="Gene3D" id="2.70.70.10">
    <property type="entry name" value="Glucose Permease (Domain IIA)"/>
    <property type="match status" value="1"/>
</dbReference>
<evidence type="ECO:0000256" key="2">
    <source>
        <dbReference type="ARBA" id="ARBA00022898"/>
    </source>
</evidence>
<comment type="similarity">
    <text evidence="1">Belongs to the class-III pyridoxal-phosphate-dependent aminotransferase family.</text>
</comment>
<dbReference type="EMBL" id="KQ241910">
    <property type="protein sequence ID" value="KNC82615.1"/>
    <property type="molecule type" value="Genomic_DNA"/>
</dbReference>
<dbReference type="Pfam" id="PF00202">
    <property type="entry name" value="Aminotran_3"/>
    <property type="match status" value="2"/>
</dbReference>
<dbReference type="InterPro" id="IPR011055">
    <property type="entry name" value="Dup_hybrid_motif"/>
</dbReference>
<sequence length="1224" mass="132044">MKASSKQHRFKPFRDTKPHSPEVLEAVGFYIARKNAELAHESTDTSILDSAHNQEEYIDIGNIGDTTEREPNCGPGCSSEILHDHDLLNAHECLSTCAEKFNGLKRSLIVSICSLLQDGDVHLLPQAAVLGGLGSSVLLVHVPRHVDAYEMDVHMPQNTEELGSHTTTHTGQTTDAANKDTLTHAKSNAITNNKQFSNALGVQSKCEEVEVKVSSRFVANVQRTLGVTPLVNVAAQAMRNKNDPIKAAACIVGAYNSVIPLGNAELRMLFPLMCARLCLEAVAEDSAEGLHTGDSVVPDICEVSGAAKDGTRQFTDTAQSSIPALDDSTWDTLRILSHIPPAMAYYRLRHACGFTPVLQSDLVADWLRTHSEELAPVLHPMNTHREALWTDTHVFDLSVGSPLVAGHANACALATAMREEMLGTQAQQKVDNNTQRCRSKSKGPSNCGTRGDSPGHSADHCEQKAEYSGISECEGEGGWMGVGVGRYNEARLLSTSNINTSVYEEMPEQRTIALGIDLFPLCSLGVETSTLGSKYSSVLEDTQTCTGIGTVVYVYAPLEGTVDSVSRSGERGYTVVLKHTVGKELTFYTLYGKLSFESESCNAVVVGATIAKGERLACISTAPYMTGATDTATTSHTNNEEHCLPPSLHFQLITDITCVHECAEPCSSADGEYSGSVDQNSQVITVCSPSERAVMLSICPDPNLILGIPAHFFPPPMESKDSLLASRRAHVGRNLSVSYGDENALHIARASQQFLYDVDGRAYLDLVNNVCHVGHANPRVVRAATRQMAVLNTNTRYVYDNLTRYAEKLTATLPETLSVCFFVNSGSEANDLALRMAREHTGMRDVIALGAGYHGNLSSLIDISAYKHEGPGGKGPGDSAHVALMPDPYRGKYRGMGRDTGEKYASHVKDILDGYTKPCDSDTDDRVHSDMHSSADAEEKCPAHTDTTDSHTGQPGDVSGVRATRTSTHTPYTDTDTPHTGTAHRALVRRGVGAFIAESVLGCGGQVVLCDGYLQSAYKHVRANGGVCIADEVQVGFGRVGCKFWGFETQNVVPDIVTMGKPIGNGHPLGAVVTTRAIAESFDNKMEYFNTFGGNPVSCAVGLAVLNEIHTNQLQAHAQELGERLLKGLKDLQTRHPLIGDVRGLGLFVGVELVLNRDSYHPIPADKHASHVAKRVRDFGVLISIDGPDHNVLKMKPPLVVTAQDLDRLVSVLDRVLGEDALQL</sequence>
<dbReference type="CDD" id="cd12797">
    <property type="entry name" value="M23_peptidase"/>
    <property type="match status" value="1"/>
</dbReference>
<evidence type="ECO:0000313" key="4">
    <source>
        <dbReference type="EMBL" id="KNC82615.1"/>
    </source>
</evidence>
<organism evidence="4 5">
    <name type="scientific">Sphaeroforma arctica JP610</name>
    <dbReference type="NCBI Taxonomy" id="667725"/>
    <lineage>
        <taxon>Eukaryota</taxon>
        <taxon>Ichthyosporea</taxon>
        <taxon>Ichthyophonida</taxon>
        <taxon>Sphaeroforma</taxon>
    </lineage>
</organism>
<keyword evidence="5" id="KW-1185">Reference proteome</keyword>
<feature type="region of interest" description="Disordered" evidence="3">
    <location>
        <begin position="428"/>
        <end position="460"/>
    </location>
</feature>
<proteinExistence type="inferred from homology"/>
<reference evidence="4 5" key="1">
    <citation type="submission" date="2011-02" db="EMBL/GenBank/DDBJ databases">
        <title>The Genome Sequence of Sphaeroforma arctica JP610.</title>
        <authorList>
            <consortium name="The Broad Institute Genome Sequencing Platform"/>
            <person name="Russ C."/>
            <person name="Cuomo C."/>
            <person name="Young S.K."/>
            <person name="Zeng Q."/>
            <person name="Gargeya S."/>
            <person name="Alvarado L."/>
            <person name="Berlin A."/>
            <person name="Chapman S.B."/>
            <person name="Chen Z."/>
            <person name="Freedman E."/>
            <person name="Gellesch M."/>
            <person name="Goldberg J."/>
            <person name="Griggs A."/>
            <person name="Gujja S."/>
            <person name="Heilman E."/>
            <person name="Heiman D."/>
            <person name="Howarth C."/>
            <person name="Mehta T."/>
            <person name="Neiman D."/>
            <person name="Pearson M."/>
            <person name="Roberts A."/>
            <person name="Saif S."/>
            <person name="Shea T."/>
            <person name="Shenoy N."/>
            <person name="Sisk P."/>
            <person name="Stolte C."/>
            <person name="Sykes S."/>
            <person name="White J."/>
            <person name="Yandava C."/>
            <person name="Burger G."/>
            <person name="Gray M.W."/>
            <person name="Holland P.W.H."/>
            <person name="King N."/>
            <person name="Lang F.B.F."/>
            <person name="Roger A.J."/>
            <person name="Ruiz-Trillo I."/>
            <person name="Haas B."/>
            <person name="Nusbaum C."/>
            <person name="Birren B."/>
        </authorList>
    </citation>
    <scope>NUCLEOTIDE SEQUENCE [LARGE SCALE GENOMIC DNA]</scope>
    <source>
        <strain evidence="4 5">JP610</strain>
    </source>
</reference>
<evidence type="ECO:0000256" key="1">
    <source>
        <dbReference type="ARBA" id="ARBA00008954"/>
    </source>
</evidence>
<dbReference type="InterPro" id="IPR049704">
    <property type="entry name" value="Aminotrans_3_PPA_site"/>
</dbReference>
<dbReference type="GO" id="GO:0008483">
    <property type="term" value="F:transaminase activity"/>
    <property type="evidence" value="ECO:0007669"/>
    <property type="project" value="InterPro"/>
</dbReference>
<accession>A0A0L0G0N5</accession>
<dbReference type="InterPro" id="IPR015424">
    <property type="entry name" value="PyrdxlP-dep_Trfase"/>
</dbReference>
<dbReference type="RefSeq" id="XP_014156517.1">
    <property type="nucleotide sequence ID" value="XM_014301042.1"/>
</dbReference>
<dbReference type="STRING" id="667725.A0A0L0G0N5"/>
<feature type="compositionally biased region" description="Polar residues" evidence="3">
    <location>
        <begin position="428"/>
        <end position="448"/>
    </location>
</feature>
<dbReference type="CDD" id="cd00610">
    <property type="entry name" value="OAT_like"/>
    <property type="match status" value="1"/>
</dbReference>
<evidence type="ECO:0000256" key="3">
    <source>
        <dbReference type="SAM" id="MobiDB-lite"/>
    </source>
</evidence>
<feature type="compositionally biased region" description="Low complexity" evidence="3">
    <location>
        <begin position="964"/>
        <end position="981"/>
    </location>
</feature>
<name>A0A0L0G0N5_9EUKA</name>
<dbReference type="PANTHER" id="PTHR45688:SF13">
    <property type="entry name" value="ALANINE--GLYOXYLATE AMINOTRANSFERASE 2-LIKE"/>
    <property type="match status" value="1"/>
</dbReference>
<feature type="region of interest" description="Disordered" evidence="3">
    <location>
        <begin position="916"/>
        <end position="982"/>
    </location>
</feature>
<evidence type="ECO:0000313" key="5">
    <source>
        <dbReference type="Proteomes" id="UP000054560"/>
    </source>
</evidence>
<dbReference type="PROSITE" id="PS00600">
    <property type="entry name" value="AA_TRANSFER_CLASS_3"/>
    <property type="match status" value="1"/>
</dbReference>
<dbReference type="SUPFAM" id="SSF53383">
    <property type="entry name" value="PLP-dependent transferases"/>
    <property type="match status" value="1"/>
</dbReference>
<dbReference type="Gene3D" id="3.40.640.10">
    <property type="entry name" value="Type I PLP-dependent aspartate aminotransferase-like (Major domain)"/>
    <property type="match status" value="2"/>
</dbReference>
<dbReference type="OrthoDB" id="10261433at2759"/>